<evidence type="ECO:0000313" key="2">
    <source>
        <dbReference type="EMBL" id="OHT01448.1"/>
    </source>
</evidence>
<dbReference type="Gene3D" id="2.60.120.260">
    <property type="entry name" value="Galactose-binding domain-like"/>
    <property type="match status" value="1"/>
</dbReference>
<dbReference type="RefSeq" id="XP_068354584.1">
    <property type="nucleotide sequence ID" value="XM_068508130.1"/>
</dbReference>
<accession>A0A1J4JSP4</accession>
<dbReference type="VEuPathDB" id="TrichDB:TRFO_31779"/>
<proteinExistence type="predicted"/>
<dbReference type="SUPFAM" id="SSF49785">
    <property type="entry name" value="Galactose-binding domain-like"/>
    <property type="match status" value="1"/>
</dbReference>
<name>A0A1J4JSP4_9EUKA</name>
<sequence>MTITSQKNLCEIFIQSEKFHLPSIFFQKFPKYMQVQILLSSFGLRNITPVKFENDFRFIVGNNYYECPKILACFISPKISKLLSQDITLSEYTIKHNDENLEFRQIIDLLNGSPLLLENEETNDYLMQIAVQLGNDEIIQKIMNSSEGLNISNAIQRIIFLSSNNMDFKNEINFIAYHFDQFSKESLKSIGLENLELILSSPSLSLFSEDSLFEFIRFLGEEYFSLLKFLQIEYLSPLSIEKLLEIINLDNLTSQLWLSICNRLKLGVTPNTNMFRHYNKFVLNSEYPFDGILSTFSEKFNGNVHLNNIIKITASSDPEQKVHFVADSEWDSYWYSENEPDSWIQFDFQNYLITLTDYTIQSDGSDGNHLMRWAIEGSNDGFIWEILDNRITQDLDGFYIIKTYSVNTRKAFRYIRLKQTGKNSSFQDFLLISNLEFFGSIIHNTENLS</sequence>
<evidence type="ECO:0000313" key="3">
    <source>
        <dbReference type="Proteomes" id="UP000179807"/>
    </source>
</evidence>
<dbReference type="InterPro" id="IPR008979">
    <property type="entry name" value="Galactose-bd-like_sf"/>
</dbReference>
<organism evidence="2 3">
    <name type="scientific">Tritrichomonas foetus</name>
    <dbReference type="NCBI Taxonomy" id="1144522"/>
    <lineage>
        <taxon>Eukaryota</taxon>
        <taxon>Metamonada</taxon>
        <taxon>Parabasalia</taxon>
        <taxon>Tritrichomonadida</taxon>
        <taxon>Tritrichomonadidae</taxon>
        <taxon>Tritrichomonas</taxon>
    </lineage>
</organism>
<gene>
    <name evidence="2" type="ORF">TRFO_31779</name>
</gene>
<feature type="domain" description="F5/8 type C" evidence="1">
    <location>
        <begin position="293"/>
        <end position="440"/>
    </location>
</feature>
<reference evidence="2" key="1">
    <citation type="submission" date="2016-10" db="EMBL/GenBank/DDBJ databases">
        <authorList>
            <person name="Benchimol M."/>
            <person name="Almeida L.G."/>
            <person name="Vasconcelos A.T."/>
            <person name="Perreira-Neves A."/>
            <person name="Rosa I.A."/>
            <person name="Tasca T."/>
            <person name="Bogo M.R."/>
            <person name="de Souza W."/>
        </authorList>
    </citation>
    <scope>NUCLEOTIDE SEQUENCE [LARGE SCALE GENOMIC DNA]</scope>
    <source>
        <strain evidence="2">K</strain>
    </source>
</reference>
<dbReference type="Proteomes" id="UP000179807">
    <property type="component" value="Unassembled WGS sequence"/>
</dbReference>
<dbReference type="OrthoDB" id="5966876at2759"/>
<dbReference type="InterPro" id="IPR000421">
    <property type="entry name" value="FA58C"/>
</dbReference>
<dbReference type="EMBL" id="MLAK01000912">
    <property type="protein sequence ID" value="OHT01448.1"/>
    <property type="molecule type" value="Genomic_DNA"/>
</dbReference>
<dbReference type="PROSITE" id="PS50022">
    <property type="entry name" value="FA58C_3"/>
    <property type="match status" value="1"/>
</dbReference>
<evidence type="ECO:0000259" key="1">
    <source>
        <dbReference type="PROSITE" id="PS50022"/>
    </source>
</evidence>
<keyword evidence="3" id="KW-1185">Reference proteome</keyword>
<comment type="caution">
    <text evidence="2">The sequence shown here is derived from an EMBL/GenBank/DDBJ whole genome shotgun (WGS) entry which is preliminary data.</text>
</comment>
<dbReference type="GeneID" id="94842834"/>
<protein>
    <recommendedName>
        <fullName evidence="1">F5/8 type C domain-containing protein</fullName>
    </recommendedName>
</protein>
<dbReference type="Pfam" id="PF00754">
    <property type="entry name" value="F5_F8_type_C"/>
    <property type="match status" value="1"/>
</dbReference>
<dbReference type="AlphaFoldDB" id="A0A1J4JSP4"/>